<dbReference type="GeneID" id="106466127"/>
<proteinExistence type="predicted"/>
<evidence type="ECO:0000313" key="2">
    <source>
        <dbReference type="Proteomes" id="UP000694941"/>
    </source>
</evidence>
<feature type="coiled-coil region" evidence="1">
    <location>
        <begin position="107"/>
        <end position="148"/>
    </location>
</feature>
<accession>A0ABM1T1N1</accession>
<organism evidence="2 3">
    <name type="scientific">Limulus polyphemus</name>
    <name type="common">Atlantic horseshoe crab</name>
    <dbReference type="NCBI Taxonomy" id="6850"/>
    <lineage>
        <taxon>Eukaryota</taxon>
        <taxon>Metazoa</taxon>
        <taxon>Ecdysozoa</taxon>
        <taxon>Arthropoda</taxon>
        <taxon>Chelicerata</taxon>
        <taxon>Merostomata</taxon>
        <taxon>Xiphosura</taxon>
        <taxon>Limulidae</taxon>
        <taxon>Limulus</taxon>
    </lineage>
</organism>
<evidence type="ECO:0000313" key="3">
    <source>
        <dbReference type="RefSeq" id="XP_022249787.1"/>
    </source>
</evidence>
<name>A0ABM1T1N1_LIMPO</name>
<feature type="coiled-coil region" evidence="1">
    <location>
        <begin position="394"/>
        <end position="421"/>
    </location>
</feature>
<dbReference type="Pfam" id="PF14817">
    <property type="entry name" value="HAUS5"/>
    <property type="match status" value="1"/>
</dbReference>
<dbReference type="PANTHER" id="PTHR28588">
    <property type="entry name" value="HAUS AUGMIN-LIKE COMPLEX SUBUNIT 5"/>
    <property type="match status" value="1"/>
</dbReference>
<sequence>MLDLAGLLHKWAVEEMGFRLMGQHAGGRMPDPSDLQELCRGRNAEIWNYVLRHVWSQQTIRQVKGNIMLKHARLKQTLTFEEEKLQEHAVDDRSKLESERFLLMQELLKAEAKKQHLEKSLDHLLKDMMNSDRRVTTARDKVKELQQTLVLGELFSVSAVEKSQGFLQLRNQLDFILTALKESSRVDCKELYLCHSMQEPHEGLESGLETTTSNELREITEAIEKFLHKLSVGDFTNDRVLLHSVKKDLWQSVKKLVKHHPKHRLLSNLIAHAQEAIVSVKHLIEDVDVLKDARKLKYQQSGVVTRKDVKNSYNLHQTVGQLLETGREAHIQGFIETERHQQNIAKLEKQVLNLEKTVDSKLMNTKYAWGSEDVHQTKLLIQTEAELAAKKEYLSAVKKSVSELQSKAVELSQKKEELMIKFVQIQSFQKTVETKQQLIKLLLKQSLEAENRSQKQQKQIQEFIEDTLFTGKPLIEEKVNQLDGWVGKEMNLFQSLTLPRLLTISLQNSQRVPMVDLAINRFYHEVGHCSHQDMKRVMTALDCPTFLGTDLLLKKAILLKSVIAKKKAKCDSQIFLLEKMNKMKPQKGSSDYIMSDVAQQVEAKDKKLIEKLLPVVLARIIAANSGISECSRIQERLHDWWEQPGQFALPNNMVEGRSLQQWLRLWTVAASKLNKVSCSKR</sequence>
<dbReference type="InterPro" id="IPR029131">
    <property type="entry name" value="HAUS5"/>
</dbReference>
<evidence type="ECO:0000256" key="1">
    <source>
        <dbReference type="SAM" id="Coils"/>
    </source>
</evidence>
<protein>
    <submittedName>
        <fullName evidence="3">HAUS augmin-like complex subunit 5</fullName>
    </submittedName>
</protein>
<keyword evidence="2" id="KW-1185">Reference proteome</keyword>
<dbReference type="Proteomes" id="UP000694941">
    <property type="component" value="Unplaced"/>
</dbReference>
<gene>
    <name evidence="3" type="primary">LOC106466127</name>
</gene>
<reference evidence="3" key="1">
    <citation type="submission" date="2025-08" db="UniProtKB">
        <authorList>
            <consortium name="RefSeq"/>
        </authorList>
    </citation>
    <scope>IDENTIFICATION</scope>
    <source>
        <tissue evidence="3">Muscle</tissue>
    </source>
</reference>
<feature type="coiled-coil region" evidence="1">
    <location>
        <begin position="337"/>
        <end position="364"/>
    </location>
</feature>
<keyword evidence="1" id="KW-0175">Coiled coil</keyword>
<dbReference type="PANTHER" id="PTHR28588:SF1">
    <property type="entry name" value="HAUS AUGMIN-LIKE COMPLEX SUBUNIT 5"/>
    <property type="match status" value="1"/>
</dbReference>
<dbReference type="RefSeq" id="XP_022249787.1">
    <property type="nucleotide sequence ID" value="XM_022394079.1"/>
</dbReference>